<proteinExistence type="predicted"/>
<dbReference type="EMBL" id="VSSQ01041914">
    <property type="protein sequence ID" value="MPM95415.1"/>
    <property type="molecule type" value="Genomic_DNA"/>
</dbReference>
<name>A0A645E1K7_9ZZZZ</name>
<sequence length="48" mass="5645">MVKGLGNNTMIYSWMRNRNTLEFLGILEEMNNPDFKVTNSRPLKVKQD</sequence>
<gene>
    <name evidence="1" type="ORF">SDC9_142569</name>
</gene>
<dbReference type="AlphaFoldDB" id="A0A645E1K7"/>
<organism evidence="1">
    <name type="scientific">bioreactor metagenome</name>
    <dbReference type="NCBI Taxonomy" id="1076179"/>
    <lineage>
        <taxon>unclassified sequences</taxon>
        <taxon>metagenomes</taxon>
        <taxon>ecological metagenomes</taxon>
    </lineage>
</organism>
<comment type="caution">
    <text evidence="1">The sequence shown here is derived from an EMBL/GenBank/DDBJ whole genome shotgun (WGS) entry which is preliminary data.</text>
</comment>
<accession>A0A645E1K7</accession>
<reference evidence="1" key="1">
    <citation type="submission" date="2019-08" db="EMBL/GenBank/DDBJ databases">
        <authorList>
            <person name="Kucharzyk K."/>
            <person name="Murdoch R.W."/>
            <person name="Higgins S."/>
            <person name="Loffler F."/>
        </authorList>
    </citation>
    <scope>NUCLEOTIDE SEQUENCE</scope>
</reference>
<evidence type="ECO:0000313" key="1">
    <source>
        <dbReference type="EMBL" id="MPM95415.1"/>
    </source>
</evidence>
<protein>
    <submittedName>
        <fullName evidence="1">Uncharacterized protein</fullName>
    </submittedName>
</protein>